<feature type="compositionally biased region" description="Basic and acidic residues" evidence="6">
    <location>
        <begin position="89"/>
        <end position="107"/>
    </location>
</feature>
<reference evidence="8 9" key="1">
    <citation type="journal article" date="2019" name="Sci. Rep.">
        <title>A high-quality genome of Eragrostis curvula grass provides insights into Poaceae evolution and supports new strategies to enhance forage quality.</title>
        <authorList>
            <person name="Carballo J."/>
            <person name="Santos B.A.C.M."/>
            <person name="Zappacosta D."/>
            <person name="Garbus I."/>
            <person name="Selva J.P."/>
            <person name="Gallo C.A."/>
            <person name="Diaz A."/>
            <person name="Albertini E."/>
            <person name="Caccamo M."/>
            <person name="Echenique V."/>
        </authorList>
    </citation>
    <scope>NUCLEOTIDE SEQUENCE [LARGE SCALE GENOMIC DNA]</scope>
    <source>
        <strain evidence="9">cv. Victoria</strain>
        <tissue evidence="8">Leaf</tissue>
    </source>
</reference>
<feature type="region of interest" description="Disordered" evidence="6">
    <location>
        <begin position="258"/>
        <end position="357"/>
    </location>
</feature>
<feature type="region of interest" description="Disordered" evidence="6">
    <location>
        <begin position="38"/>
        <end position="164"/>
    </location>
</feature>
<dbReference type="Gramene" id="TVU08579">
    <property type="protein sequence ID" value="TVU08579"/>
    <property type="gene ID" value="EJB05_41988"/>
</dbReference>
<dbReference type="InterPro" id="IPR000571">
    <property type="entry name" value="Znf_CCCH"/>
</dbReference>
<gene>
    <name evidence="8" type="ORF">EJB05_41988</name>
</gene>
<dbReference type="OrthoDB" id="665283at2759"/>
<dbReference type="PROSITE" id="PS50103">
    <property type="entry name" value="ZF_C3H1"/>
    <property type="match status" value="1"/>
</dbReference>
<protein>
    <recommendedName>
        <fullName evidence="7">C3H1-type domain-containing protein</fullName>
    </recommendedName>
</protein>
<name>A0A5J9TBA0_9POAL</name>
<keyword evidence="3 5" id="KW-0862">Zinc</keyword>
<evidence type="ECO:0000256" key="4">
    <source>
        <dbReference type="ARBA" id="ARBA00023125"/>
    </source>
</evidence>
<proteinExistence type="predicted"/>
<dbReference type="GO" id="GO:0003677">
    <property type="term" value="F:DNA binding"/>
    <property type="evidence" value="ECO:0007669"/>
    <property type="project" value="UniProtKB-KW"/>
</dbReference>
<dbReference type="Gene3D" id="4.10.1000.10">
    <property type="entry name" value="Zinc finger, CCCH-type"/>
    <property type="match status" value="1"/>
</dbReference>
<feature type="compositionally biased region" description="Polar residues" evidence="6">
    <location>
        <begin position="264"/>
        <end position="281"/>
    </location>
</feature>
<feature type="domain" description="C3H1-type" evidence="7">
    <location>
        <begin position="21"/>
        <end position="48"/>
    </location>
</feature>
<evidence type="ECO:0000256" key="3">
    <source>
        <dbReference type="ARBA" id="ARBA00022833"/>
    </source>
</evidence>
<feature type="compositionally biased region" description="Basic and acidic residues" evidence="6">
    <location>
        <begin position="66"/>
        <end position="78"/>
    </location>
</feature>
<comment type="caution">
    <text evidence="8">The sequence shown here is derived from an EMBL/GenBank/DDBJ whole genome shotgun (WGS) entry which is preliminary data.</text>
</comment>
<accession>A0A5J9TBA0</accession>
<dbReference type="InterPro" id="IPR036855">
    <property type="entry name" value="Znf_CCCH_sf"/>
</dbReference>
<dbReference type="PANTHER" id="PTHR38160:SF1">
    <property type="entry name" value="ZINC FINGER CCCH DOMAIN-CONTAINING PROTEIN 40"/>
    <property type="match status" value="1"/>
</dbReference>
<dbReference type="InterPro" id="IPR045868">
    <property type="entry name" value="Znf_C3H13/40"/>
</dbReference>
<evidence type="ECO:0000256" key="5">
    <source>
        <dbReference type="PROSITE-ProRule" id="PRU00723"/>
    </source>
</evidence>
<dbReference type="AlphaFoldDB" id="A0A5J9TBA0"/>
<feature type="compositionally biased region" description="Polar residues" evidence="6">
    <location>
        <begin position="289"/>
        <end position="298"/>
    </location>
</feature>
<evidence type="ECO:0000256" key="2">
    <source>
        <dbReference type="ARBA" id="ARBA00022771"/>
    </source>
</evidence>
<evidence type="ECO:0000256" key="6">
    <source>
        <dbReference type="SAM" id="MobiDB-lite"/>
    </source>
</evidence>
<keyword evidence="4" id="KW-0238">DNA-binding</keyword>
<keyword evidence="2 5" id="KW-0863">Zinc-finger</keyword>
<keyword evidence="9" id="KW-1185">Reference proteome</keyword>
<dbReference type="Proteomes" id="UP000324897">
    <property type="component" value="Chromosome 3"/>
</dbReference>
<evidence type="ECO:0000313" key="8">
    <source>
        <dbReference type="EMBL" id="TVU08579.1"/>
    </source>
</evidence>
<dbReference type="PANTHER" id="PTHR38160">
    <property type="entry name" value="ZINC FINGER CCCH DOMAIN-CONTAINING PROTEIN 40"/>
    <property type="match status" value="1"/>
</dbReference>
<feature type="region of interest" description="Disordered" evidence="6">
    <location>
        <begin position="1"/>
        <end position="22"/>
    </location>
</feature>
<keyword evidence="1 5" id="KW-0479">Metal-binding</keyword>
<feature type="zinc finger region" description="C3H1-type" evidence="5">
    <location>
        <begin position="21"/>
        <end position="48"/>
    </location>
</feature>
<dbReference type="EMBL" id="RWGY01000039">
    <property type="protein sequence ID" value="TVU08579.1"/>
    <property type="molecule type" value="Genomic_DNA"/>
</dbReference>
<dbReference type="GO" id="GO:0008270">
    <property type="term" value="F:zinc ion binding"/>
    <property type="evidence" value="ECO:0007669"/>
    <property type="project" value="UniProtKB-KW"/>
</dbReference>
<dbReference type="SUPFAM" id="SSF90229">
    <property type="entry name" value="CCCH zinc finger"/>
    <property type="match status" value="1"/>
</dbReference>
<feature type="compositionally biased region" description="Basic and acidic residues" evidence="6">
    <location>
        <begin position="121"/>
        <end position="164"/>
    </location>
</feature>
<sequence length="390" mass="44563">MRDGPRDRGGAEGPPPFRGPAYKTKLCALWRGRGGCPRPDCGFAHGEAELRRPPPRPSFQPRPRPGRLDSRDRDFRFRPERRHSPRARYSPERDIRGRPFRDEKPSSQDRGSSHSRSPIRNSEREHRKSPDGRKSVSSESFRTSDNEDIEKKERYPSSDEKNADYEAQLKQIHVDMEVLREDKSKLEIILEKKIEEARKLSSRVDDLESQLNEVKEDCQRMASKTKKVVKAHGRYMKAHDDLKRQVSSQARFERLADLLASDTLKPSTKEQGSSGNANEDQYNAYEMSPSDQRQNHVSASRKRSIALSTSEEAKTGKKRRESDDDIPIPMKYRPEHGLEPSNNSKGNGMLKPIYSQKELGEGDYEGANIVSSSNVFTDRYGGEDEDVHVD</sequence>
<feature type="compositionally biased region" description="Basic and acidic residues" evidence="6">
    <location>
        <begin position="1"/>
        <end position="10"/>
    </location>
</feature>
<organism evidence="8 9">
    <name type="scientific">Eragrostis curvula</name>
    <name type="common">weeping love grass</name>
    <dbReference type="NCBI Taxonomy" id="38414"/>
    <lineage>
        <taxon>Eukaryota</taxon>
        <taxon>Viridiplantae</taxon>
        <taxon>Streptophyta</taxon>
        <taxon>Embryophyta</taxon>
        <taxon>Tracheophyta</taxon>
        <taxon>Spermatophyta</taxon>
        <taxon>Magnoliopsida</taxon>
        <taxon>Liliopsida</taxon>
        <taxon>Poales</taxon>
        <taxon>Poaceae</taxon>
        <taxon>PACMAD clade</taxon>
        <taxon>Chloridoideae</taxon>
        <taxon>Eragrostideae</taxon>
        <taxon>Eragrostidinae</taxon>
        <taxon>Eragrostis</taxon>
    </lineage>
</organism>
<evidence type="ECO:0000313" key="9">
    <source>
        <dbReference type="Proteomes" id="UP000324897"/>
    </source>
</evidence>
<evidence type="ECO:0000259" key="7">
    <source>
        <dbReference type="PROSITE" id="PS50103"/>
    </source>
</evidence>
<evidence type="ECO:0000256" key="1">
    <source>
        <dbReference type="ARBA" id="ARBA00022723"/>
    </source>
</evidence>